<dbReference type="Pfam" id="PF00891">
    <property type="entry name" value="Methyltransf_2"/>
    <property type="match status" value="1"/>
</dbReference>
<dbReference type="STRING" id="486041.B0DGL0"/>
<feature type="compositionally biased region" description="Low complexity" evidence="4">
    <location>
        <begin position="773"/>
        <end position="790"/>
    </location>
</feature>
<dbReference type="OrthoDB" id="2410195at2759"/>
<dbReference type="AlphaFoldDB" id="B0DGL0"/>
<dbReference type="RefSeq" id="XP_001883148.1">
    <property type="nucleotide sequence ID" value="XM_001883113.1"/>
</dbReference>
<dbReference type="GO" id="GO:0008171">
    <property type="term" value="F:O-methyltransferase activity"/>
    <property type="evidence" value="ECO:0007669"/>
    <property type="project" value="InterPro"/>
</dbReference>
<dbReference type="HOGENOM" id="CLU_005533_0_2_1"/>
<dbReference type="GeneID" id="6078770"/>
<dbReference type="PANTHER" id="PTHR43712">
    <property type="entry name" value="PUTATIVE (AFU_ORTHOLOGUE AFUA_4G14580)-RELATED"/>
    <property type="match status" value="1"/>
</dbReference>
<evidence type="ECO:0000256" key="3">
    <source>
        <dbReference type="ARBA" id="ARBA00022691"/>
    </source>
</evidence>
<dbReference type="PROSITE" id="PS51683">
    <property type="entry name" value="SAM_OMT_II"/>
    <property type="match status" value="1"/>
</dbReference>
<dbReference type="InParanoid" id="B0DGL0"/>
<dbReference type="Gene3D" id="3.40.50.150">
    <property type="entry name" value="Vaccinia Virus protein VP39"/>
    <property type="match status" value="1"/>
</dbReference>
<sequence length="1023" mass="107670">MTFAVLRALHTIIGDALNEIEGVYSAHGQSSDVIPAEEITEVSLTEATTLVSSPLSSPETRGTDSHSRPRHKPALSNGTSYAYVSPPPSPCISSPTERIPPPLDHQGGSRTPALDFPSLDAPCDPNSLSEALTAHPTVITAINRVVAAAGQISATVQIPFLSLCDASMGYHLPSCMRILEASHIAEILREAGPPGLHIKSISEQSGIEASKLAHILRLLATHHILREVTPDVFAINRISSLIDSGKSARELSEFQASGRPELKYEHTNGIAAFVGLCADEIQKASAYMTETYLLSPSKQTREGREPTRAPFCFAFSTLESRTDFFGWLEGKDDLTSQEVSKGNDDAGVETGPGTAYPAVLGSKAAPTPRLPHPQRKKPGSVNTSEPIKKSGPEVEARNPNQFRLERFGKAMSGTGSWEAPGAVLSGFDWHLLPKGSVVVDVGGGIGSTSMLLASAFSSAEGGLGLKFVIQDRPVVVEMGEKAWKAKSPEFLDSGTAVFQVHDFFTPQPIRDAAVFLLRVVLHDWPDDFARRILLNLREAATPETKLLIADFVLPLACADTSGGLEGVEGAESVLAAGPLLPNLGKASANAYWMDLTMQVMFNSQERTLREIVTLASSAGWKVVKVTKAPGSLFGHITAVPTNIPIQQKRARAGSGSAFFEAASASVAKSNDGKIVEDDEEERRYRGEMEIIERASSRCGTPTFGSRMELSSVEEALTRFGGGVVRPRGPGPIGKGGPSSLSPPFHGRFGGLKPPVALTSSVGRKKKPSPLSVPPQLSASPLPRSLASPRQQTPVPGAPPTTIRRRMSHAQLSSSSRTITTSPLPPTPTTPRQPAPISPLSPAGPPPPAPPTRLLARRASHAQLSSSYFPLSPSPSLIPTSSIRATPESPATHRSSNVHLPPSSLAAPRQPTITRRSSYAQLPVQGSLRKRSGSVIGFPPPPPMPGHGQRGIGLGVGMGSLLGGGSAGGVLRFEREGGRGNAVTTPDGSPGGTSKSAAHAGAGTSVLAAAARIERGLFSSTPSP</sequence>
<feature type="region of interest" description="Disordered" evidence="4">
    <location>
        <begin position="47"/>
        <end position="115"/>
    </location>
</feature>
<feature type="region of interest" description="Disordered" evidence="4">
    <location>
        <begin position="865"/>
        <end position="910"/>
    </location>
</feature>
<dbReference type="KEGG" id="lbc:LACBIDRAFT_300368"/>
<dbReference type="InterPro" id="IPR001077">
    <property type="entry name" value="COMT_C"/>
</dbReference>
<keyword evidence="3" id="KW-0949">S-adenosyl-L-methionine</keyword>
<feature type="compositionally biased region" description="Low complexity" evidence="4">
    <location>
        <begin position="865"/>
        <end position="881"/>
    </location>
</feature>
<dbReference type="Gene3D" id="1.10.10.10">
    <property type="entry name" value="Winged helix-like DNA-binding domain superfamily/Winged helix DNA-binding domain"/>
    <property type="match status" value="1"/>
</dbReference>
<evidence type="ECO:0000259" key="5">
    <source>
        <dbReference type="Pfam" id="PF00891"/>
    </source>
</evidence>
<feature type="compositionally biased region" description="Polar residues" evidence="4">
    <location>
        <begin position="47"/>
        <end position="60"/>
    </location>
</feature>
<dbReference type="Proteomes" id="UP000001194">
    <property type="component" value="Unassembled WGS sequence"/>
</dbReference>
<dbReference type="InterPro" id="IPR036388">
    <property type="entry name" value="WH-like_DNA-bd_sf"/>
</dbReference>
<evidence type="ECO:0000256" key="1">
    <source>
        <dbReference type="ARBA" id="ARBA00022603"/>
    </source>
</evidence>
<name>B0DGL0_LACBS</name>
<feature type="region of interest" description="Disordered" evidence="4">
    <location>
        <begin position="973"/>
        <end position="1001"/>
    </location>
</feature>
<feature type="compositionally biased region" description="Pro residues" evidence="4">
    <location>
        <begin position="822"/>
        <end position="850"/>
    </location>
</feature>
<proteinExistence type="predicted"/>
<evidence type="ECO:0000256" key="2">
    <source>
        <dbReference type="ARBA" id="ARBA00022679"/>
    </source>
</evidence>
<evidence type="ECO:0000313" key="7">
    <source>
        <dbReference type="Proteomes" id="UP000001194"/>
    </source>
</evidence>
<gene>
    <name evidence="6" type="ORF">LACBIDRAFT_300368</name>
</gene>
<organism evidence="7">
    <name type="scientific">Laccaria bicolor (strain S238N-H82 / ATCC MYA-4686)</name>
    <name type="common">Bicoloured deceiver</name>
    <name type="synonym">Laccaria laccata var. bicolor</name>
    <dbReference type="NCBI Taxonomy" id="486041"/>
    <lineage>
        <taxon>Eukaryota</taxon>
        <taxon>Fungi</taxon>
        <taxon>Dikarya</taxon>
        <taxon>Basidiomycota</taxon>
        <taxon>Agaricomycotina</taxon>
        <taxon>Agaricomycetes</taxon>
        <taxon>Agaricomycetidae</taxon>
        <taxon>Agaricales</taxon>
        <taxon>Agaricineae</taxon>
        <taxon>Hydnangiaceae</taxon>
        <taxon>Laccaria</taxon>
    </lineage>
</organism>
<keyword evidence="1 6" id="KW-0489">Methyltransferase</keyword>
<dbReference type="EMBL" id="DS547109">
    <property type="protein sequence ID" value="EDR06287.1"/>
    <property type="molecule type" value="Genomic_DNA"/>
</dbReference>
<feature type="compositionally biased region" description="Low complexity" evidence="4">
    <location>
        <begin position="810"/>
        <end position="821"/>
    </location>
</feature>
<evidence type="ECO:0000313" key="6">
    <source>
        <dbReference type="EMBL" id="EDR06287.1"/>
    </source>
</evidence>
<reference evidence="6 7" key="1">
    <citation type="journal article" date="2008" name="Nature">
        <title>The genome of Laccaria bicolor provides insights into mycorrhizal symbiosis.</title>
        <authorList>
            <person name="Martin F."/>
            <person name="Aerts A."/>
            <person name="Ahren D."/>
            <person name="Brun A."/>
            <person name="Danchin E.G.J."/>
            <person name="Duchaussoy F."/>
            <person name="Gibon J."/>
            <person name="Kohler A."/>
            <person name="Lindquist E."/>
            <person name="Pereda V."/>
            <person name="Salamov A."/>
            <person name="Shapiro H.J."/>
            <person name="Wuyts J."/>
            <person name="Blaudez D."/>
            <person name="Buee M."/>
            <person name="Brokstein P."/>
            <person name="Canbaeck B."/>
            <person name="Cohen D."/>
            <person name="Courty P.E."/>
            <person name="Coutinho P.M."/>
            <person name="Delaruelle C."/>
            <person name="Detter J.C."/>
            <person name="Deveau A."/>
            <person name="DiFazio S."/>
            <person name="Duplessis S."/>
            <person name="Fraissinet-Tachet L."/>
            <person name="Lucic E."/>
            <person name="Frey-Klett P."/>
            <person name="Fourrey C."/>
            <person name="Feussner I."/>
            <person name="Gay G."/>
            <person name="Grimwood J."/>
            <person name="Hoegger P.J."/>
            <person name="Jain P."/>
            <person name="Kilaru S."/>
            <person name="Labbe J."/>
            <person name="Lin Y.C."/>
            <person name="Legue V."/>
            <person name="Le Tacon F."/>
            <person name="Marmeisse R."/>
            <person name="Melayah D."/>
            <person name="Montanini B."/>
            <person name="Muratet M."/>
            <person name="Nehls U."/>
            <person name="Niculita-Hirzel H."/>
            <person name="Oudot-Le Secq M.P."/>
            <person name="Peter M."/>
            <person name="Quesneville H."/>
            <person name="Rajashekar B."/>
            <person name="Reich M."/>
            <person name="Rouhier N."/>
            <person name="Schmutz J."/>
            <person name="Yin T."/>
            <person name="Chalot M."/>
            <person name="Henrissat B."/>
            <person name="Kuees U."/>
            <person name="Lucas S."/>
            <person name="Van de Peer Y."/>
            <person name="Podila G.K."/>
            <person name="Polle A."/>
            <person name="Pukkila P.J."/>
            <person name="Richardson P.M."/>
            <person name="Rouze P."/>
            <person name="Sanders I.R."/>
            <person name="Stajich J.E."/>
            <person name="Tunlid A."/>
            <person name="Tuskan G."/>
            <person name="Grigoriev I.V."/>
        </authorList>
    </citation>
    <scope>NUCLEOTIDE SEQUENCE [LARGE SCALE GENOMIC DNA]</scope>
    <source>
        <strain evidence="7">S238N-H82 / ATCC MYA-4686</strain>
    </source>
</reference>
<dbReference type="InterPro" id="IPR016461">
    <property type="entry name" value="COMT-like"/>
</dbReference>
<keyword evidence="7" id="KW-1185">Reference proteome</keyword>
<dbReference type="SUPFAM" id="SSF46785">
    <property type="entry name" value="Winged helix' DNA-binding domain"/>
    <property type="match status" value="1"/>
</dbReference>
<feature type="domain" description="O-methyltransferase C-terminal" evidence="5">
    <location>
        <begin position="423"/>
        <end position="556"/>
    </location>
</feature>
<protein>
    <submittedName>
        <fullName evidence="6">O-methyltransferase</fullName>
    </submittedName>
</protein>
<feature type="compositionally biased region" description="Basic and acidic residues" evidence="4">
    <location>
        <begin position="386"/>
        <end position="396"/>
    </location>
</feature>
<feature type="region of interest" description="Disordered" evidence="4">
    <location>
        <begin position="336"/>
        <end position="399"/>
    </location>
</feature>
<dbReference type="PANTHER" id="PTHR43712:SF2">
    <property type="entry name" value="O-METHYLTRANSFERASE CICE"/>
    <property type="match status" value="1"/>
</dbReference>
<evidence type="ECO:0000256" key="4">
    <source>
        <dbReference type="SAM" id="MobiDB-lite"/>
    </source>
</evidence>
<dbReference type="GO" id="GO:0032259">
    <property type="term" value="P:methylation"/>
    <property type="evidence" value="ECO:0007669"/>
    <property type="project" value="UniProtKB-KW"/>
</dbReference>
<dbReference type="InterPro" id="IPR029063">
    <property type="entry name" value="SAM-dependent_MTases_sf"/>
</dbReference>
<feature type="compositionally biased region" description="Polar residues" evidence="4">
    <location>
        <begin position="981"/>
        <end position="995"/>
    </location>
</feature>
<feature type="region of interest" description="Disordered" evidence="4">
    <location>
        <begin position="720"/>
        <end position="852"/>
    </location>
</feature>
<accession>B0DGL0</accession>
<dbReference type="InterPro" id="IPR036390">
    <property type="entry name" value="WH_DNA-bd_sf"/>
</dbReference>
<dbReference type="SUPFAM" id="SSF53335">
    <property type="entry name" value="S-adenosyl-L-methionine-dependent methyltransferases"/>
    <property type="match status" value="1"/>
</dbReference>
<keyword evidence="2 6" id="KW-0808">Transferase</keyword>